<reference evidence="2" key="2">
    <citation type="submission" date="2023-01" db="EMBL/GenBank/DDBJ databases">
        <authorList>
            <person name="Rosani U."/>
            <person name="Delmont T.O."/>
            <person name="Gaia M."/>
            <person name="Krupovic M."/>
        </authorList>
    </citation>
    <scope>NUCLEOTIDE SEQUENCE</scope>
    <source>
        <strain evidence="2">MalacoHV1/China/2018</strain>
    </source>
</reference>
<proteinExistence type="predicted"/>
<name>A0AA48P930_9VIRU</name>
<evidence type="ECO:0000256" key="1">
    <source>
        <dbReference type="SAM" id="MobiDB-lite"/>
    </source>
</evidence>
<dbReference type="EMBL" id="BK063092">
    <property type="protein sequence ID" value="DBA11739.1"/>
    <property type="molecule type" value="Genomic_DNA"/>
</dbReference>
<sequence>MGKLTASLGLLLACAAVINFTGAVPIRGKRSLRQELELFVKNLNDGRAVHEPLLRLTEFKRGHTINVVFEERFSHDIEDLLLDESADRESEEIKSDEEELLPLPFEEGEFLTGPLEEEELVAVPLGEELVGVPIEEEELILDTSEVELTATEPEDPTVDESVVTTVNGVGSTLEPVFENEEGSTSDEVVAQFTEKDFIDPEGSRLSVDLDELNTGSDQAAETGELSEDNVINSHTEEEFIDPEAGKNTQSIIQPRAGSD</sequence>
<reference evidence="2" key="1">
    <citation type="journal article" date="2023" name="Front. Mar. Sci.">
        <title>Tracing the invertebrate herpesviruses in the global sequence datasets.</title>
        <authorList>
            <person name="Rosani U."/>
            <person name="Gaia M."/>
            <person name="Delmont T.O."/>
            <person name="Krupovic M."/>
        </authorList>
    </citation>
    <scope>NUCLEOTIDE SEQUENCE</scope>
    <source>
        <strain evidence="2">MalacoHV1/China/2018</strain>
    </source>
</reference>
<feature type="region of interest" description="Disordered" evidence="1">
    <location>
        <begin position="201"/>
        <end position="259"/>
    </location>
</feature>
<protein>
    <submittedName>
        <fullName evidence="2">ORF38</fullName>
    </submittedName>
</protein>
<organism evidence="2">
    <name type="scientific">Malaco herpesvirus 1</name>
    <dbReference type="NCBI Taxonomy" id="3031797"/>
    <lineage>
        <taxon>Viruses</taxon>
        <taxon>Duplodnaviria</taxon>
        <taxon>Heunggongvirae</taxon>
        <taxon>Peploviricota</taxon>
        <taxon>Herviviricetes</taxon>
        <taxon>Herpesvirales</taxon>
        <taxon>Malacoherpesviridae</taxon>
    </lineage>
</organism>
<accession>A0AA48P930</accession>
<evidence type="ECO:0000313" key="2">
    <source>
        <dbReference type="EMBL" id="DBA11739.1"/>
    </source>
</evidence>